<feature type="non-terminal residue" evidence="2">
    <location>
        <position position="1"/>
    </location>
</feature>
<evidence type="ECO:0008006" key="4">
    <source>
        <dbReference type="Google" id="ProtNLM"/>
    </source>
</evidence>
<keyword evidence="1" id="KW-0732">Signal</keyword>
<organism evidence="2 3">
    <name type="scientific">Kipferlia bialata</name>
    <dbReference type="NCBI Taxonomy" id="797122"/>
    <lineage>
        <taxon>Eukaryota</taxon>
        <taxon>Metamonada</taxon>
        <taxon>Carpediemonas-like organisms</taxon>
        <taxon>Kipferlia</taxon>
    </lineage>
</organism>
<keyword evidence="3" id="KW-1185">Reference proteome</keyword>
<dbReference type="EMBL" id="BDIP01005974">
    <property type="protein sequence ID" value="GIQ90265.1"/>
    <property type="molecule type" value="Genomic_DNA"/>
</dbReference>
<feature type="chain" id="PRO_5039950048" description="Calcineurin-like phosphoesterase domain-containing protein" evidence="1">
    <location>
        <begin position="19"/>
        <end position="83"/>
    </location>
</feature>
<dbReference type="SUPFAM" id="SSF56300">
    <property type="entry name" value="Metallo-dependent phosphatases"/>
    <property type="match status" value="1"/>
</dbReference>
<feature type="signal peptide" evidence="1">
    <location>
        <begin position="1"/>
        <end position="18"/>
    </location>
</feature>
<comment type="caution">
    <text evidence="2">The sequence shown here is derived from an EMBL/GenBank/DDBJ whole genome shotgun (WGS) entry which is preliminary data.</text>
</comment>
<protein>
    <recommendedName>
        <fullName evidence="4">Calcineurin-like phosphoesterase domain-containing protein</fullName>
    </recommendedName>
</protein>
<sequence length="83" mass="9096">MGVGLCLCLLALLAWVYGTEKSVKFQEDKFTILQVTDLHMTSFLSYFTDARSTLDQIKWLASEYDAGLIVATGDIATAPSMGL</sequence>
<evidence type="ECO:0000313" key="3">
    <source>
        <dbReference type="Proteomes" id="UP000265618"/>
    </source>
</evidence>
<name>A0A9K3D9P4_9EUKA</name>
<evidence type="ECO:0000313" key="2">
    <source>
        <dbReference type="EMBL" id="GIQ90265.1"/>
    </source>
</evidence>
<dbReference type="Proteomes" id="UP000265618">
    <property type="component" value="Unassembled WGS sequence"/>
</dbReference>
<accession>A0A9K3D9P4</accession>
<gene>
    <name evidence="2" type="ORF">KIPB_012996</name>
</gene>
<evidence type="ECO:0000256" key="1">
    <source>
        <dbReference type="SAM" id="SignalP"/>
    </source>
</evidence>
<reference evidence="2 3" key="1">
    <citation type="journal article" date="2018" name="PLoS ONE">
        <title>The draft genome of Kipferlia bialata reveals reductive genome evolution in fornicate parasites.</title>
        <authorList>
            <person name="Tanifuji G."/>
            <person name="Takabayashi S."/>
            <person name="Kume K."/>
            <person name="Takagi M."/>
            <person name="Nakayama T."/>
            <person name="Kamikawa R."/>
            <person name="Inagaki Y."/>
            <person name="Hashimoto T."/>
        </authorList>
    </citation>
    <scope>NUCLEOTIDE SEQUENCE [LARGE SCALE GENOMIC DNA]</scope>
    <source>
        <strain evidence="2">NY0173</strain>
    </source>
</reference>
<dbReference type="AlphaFoldDB" id="A0A9K3D9P4"/>
<dbReference type="InterPro" id="IPR029052">
    <property type="entry name" value="Metallo-depent_PP-like"/>
</dbReference>
<proteinExistence type="predicted"/>